<reference evidence="1 2" key="1">
    <citation type="submission" date="2015-09" db="EMBL/GenBank/DDBJ databases">
        <title>Whole genome shotgun sequence assembly of Aphanizomenon flos-aquae UKL13.</title>
        <authorList>
            <person name="Driscoll C."/>
        </authorList>
    </citation>
    <scope>NUCLEOTIDE SEQUENCE [LARGE SCALE GENOMIC DNA]</scope>
    <source>
        <strain evidence="1">MDT13</strain>
    </source>
</reference>
<evidence type="ECO:0000313" key="2">
    <source>
        <dbReference type="Proteomes" id="UP000092382"/>
    </source>
</evidence>
<comment type="caution">
    <text evidence="1">The sequence shown here is derived from an EMBL/GenBank/DDBJ whole genome shotgun (WGS) entry which is preliminary data.</text>
</comment>
<organism evidence="1 2">
    <name type="scientific">Aphanizomenon flos-aquae LD13</name>
    <dbReference type="NCBI Taxonomy" id="1710894"/>
    <lineage>
        <taxon>Bacteria</taxon>
        <taxon>Bacillati</taxon>
        <taxon>Cyanobacteriota</taxon>
        <taxon>Cyanophyceae</taxon>
        <taxon>Nostocales</taxon>
        <taxon>Aphanizomenonaceae</taxon>
        <taxon>Aphanizomenon</taxon>
    </lineage>
</organism>
<protein>
    <recommendedName>
        <fullName evidence="3">Phage tail assembly protein</fullName>
    </recommendedName>
</protein>
<dbReference type="AlphaFoldDB" id="A0A1B7VYW0"/>
<dbReference type="PATRIC" id="fig|1710894.3.peg.2665"/>
<dbReference type="STRING" id="1803587.GCA_001593825_01094"/>
<dbReference type="Proteomes" id="UP000092382">
    <property type="component" value="Unassembled WGS sequence"/>
</dbReference>
<accession>A0A1B7VYW0</accession>
<sequence>MSYREFSFILPKGLIDSNDEIHRYGKMRSATGKDEIIIQQDVQVQKFAEYGVLVTLSRVITELGHLSQITPKLLEQLFLVDLVYLQELYDQINQPITGGWLSEGEC</sequence>
<proteinExistence type="predicted"/>
<dbReference type="EMBL" id="LJOY01000014">
    <property type="protein sequence ID" value="OBQ26189.1"/>
    <property type="molecule type" value="Genomic_DNA"/>
</dbReference>
<evidence type="ECO:0000313" key="1">
    <source>
        <dbReference type="EMBL" id="OBQ26189.1"/>
    </source>
</evidence>
<gene>
    <name evidence="1" type="ORF">AN481_06100</name>
</gene>
<evidence type="ECO:0008006" key="3">
    <source>
        <dbReference type="Google" id="ProtNLM"/>
    </source>
</evidence>
<name>A0A1B7VYW0_APHFL</name>